<dbReference type="Proteomes" id="UP000254329">
    <property type="component" value="Unassembled WGS sequence"/>
</dbReference>
<dbReference type="STRING" id="733.B0186_04210"/>
<protein>
    <recommendedName>
        <fullName evidence="1">Phage neck terminator protein gp12-like domain-containing protein</fullName>
    </recommendedName>
</protein>
<evidence type="ECO:0000313" key="3">
    <source>
        <dbReference type="Proteomes" id="UP000254329"/>
    </source>
</evidence>
<dbReference type="NCBIfam" id="NF047498">
    <property type="entry name" value="LIC_12616_fam"/>
    <property type="match status" value="1"/>
</dbReference>
<feature type="domain" description="Phage neck terminator protein gp12-like" evidence="1">
    <location>
        <begin position="7"/>
        <end position="152"/>
    </location>
</feature>
<evidence type="ECO:0000259" key="1">
    <source>
        <dbReference type="Pfam" id="PF23961"/>
    </source>
</evidence>
<sequence>MEFDISQLRRAIAKALQLPDEAVIGGWLPENKLSAFITVDMMSQQEIGQSQRKFEGKKETETIISSLLSTVSISCYGNNGVRVATKLKNLLQSSAMIDALKAMQAHIVRFSDVRNLTATVGADYQERGQFDCIISHHHIIETPLNRMDKVKVSGSILAEIDKTD</sequence>
<organism evidence="2 3">
    <name type="scientific">Canicola haemoglobinophilus</name>
    <dbReference type="NCBI Taxonomy" id="733"/>
    <lineage>
        <taxon>Bacteria</taxon>
        <taxon>Pseudomonadati</taxon>
        <taxon>Pseudomonadota</taxon>
        <taxon>Gammaproteobacteria</taxon>
        <taxon>Pasteurellales</taxon>
        <taxon>Pasteurellaceae</taxon>
        <taxon>Canicola</taxon>
    </lineage>
</organism>
<dbReference type="InterPro" id="IPR057087">
    <property type="entry name" value="Gp12-like"/>
</dbReference>
<dbReference type="AlphaFoldDB" id="A0A377HUX8"/>
<reference evidence="2 3" key="1">
    <citation type="submission" date="2018-06" db="EMBL/GenBank/DDBJ databases">
        <authorList>
            <consortium name="Pathogen Informatics"/>
            <person name="Doyle S."/>
        </authorList>
    </citation>
    <scope>NUCLEOTIDE SEQUENCE [LARGE SCALE GENOMIC DNA]</scope>
    <source>
        <strain evidence="2 3">NCTC1659</strain>
    </source>
</reference>
<gene>
    <name evidence="2" type="ORF">NCTC1659_01405</name>
</gene>
<proteinExistence type="predicted"/>
<name>A0A377HUX8_9PAST</name>
<accession>A0A377HUX8</accession>
<evidence type="ECO:0000313" key="2">
    <source>
        <dbReference type="EMBL" id="STO60133.1"/>
    </source>
</evidence>
<dbReference type="EMBL" id="UGHF01000001">
    <property type="protein sequence ID" value="STO60133.1"/>
    <property type="molecule type" value="Genomic_DNA"/>
</dbReference>
<dbReference type="Pfam" id="PF23961">
    <property type="entry name" value="Phage_tail_terminator_9"/>
    <property type="match status" value="1"/>
</dbReference>
<keyword evidence="3" id="KW-1185">Reference proteome</keyword>